<sequence length="208" mass="24197">MIKKTNENKPMKSSPFELFKSALNCLGTSLFHVALTLQLITEEGEGKIYEKEEEKRIIKERRKLNRKQIWCLLAYMFLQQSMNQQINIGYHCKESNNCVFAYLLTLFHYLGYNNNNINWIHLYDHANNMLFDYNESQSIEFAVNFANSYAGFGIAGTQEEMILGSFTEACVIVALAPSPMKYRQIIVIQNMYVIAKFQNYGRNLKDVL</sequence>
<dbReference type="Proteomes" id="UP000023152">
    <property type="component" value="Unassembled WGS sequence"/>
</dbReference>
<accession>X6MGF5</accession>
<dbReference type="OrthoDB" id="10069259at2759"/>
<evidence type="ECO:0000313" key="2">
    <source>
        <dbReference type="Proteomes" id="UP000023152"/>
    </source>
</evidence>
<protein>
    <submittedName>
        <fullName evidence="1">Uncharacterized protein</fullName>
    </submittedName>
</protein>
<evidence type="ECO:0000313" key="1">
    <source>
        <dbReference type="EMBL" id="ETO12959.1"/>
    </source>
</evidence>
<reference evidence="1 2" key="1">
    <citation type="journal article" date="2013" name="Curr. Biol.">
        <title>The Genome of the Foraminiferan Reticulomyxa filosa.</title>
        <authorList>
            <person name="Glockner G."/>
            <person name="Hulsmann N."/>
            <person name="Schleicher M."/>
            <person name="Noegel A.A."/>
            <person name="Eichinger L."/>
            <person name="Gallinger C."/>
            <person name="Pawlowski J."/>
            <person name="Sierra R."/>
            <person name="Euteneuer U."/>
            <person name="Pillet L."/>
            <person name="Moustafa A."/>
            <person name="Platzer M."/>
            <person name="Groth M."/>
            <person name="Szafranski K."/>
            <person name="Schliwa M."/>
        </authorList>
    </citation>
    <scope>NUCLEOTIDE SEQUENCE [LARGE SCALE GENOMIC DNA]</scope>
</reference>
<name>X6MGF5_RETFI</name>
<organism evidence="1 2">
    <name type="scientific">Reticulomyxa filosa</name>
    <dbReference type="NCBI Taxonomy" id="46433"/>
    <lineage>
        <taxon>Eukaryota</taxon>
        <taxon>Sar</taxon>
        <taxon>Rhizaria</taxon>
        <taxon>Retaria</taxon>
        <taxon>Foraminifera</taxon>
        <taxon>Monothalamids</taxon>
        <taxon>Reticulomyxidae</taxon>
        <taxon>Reticulomyxa</taxon>
    </lineage>
</organism>
<proteinExistence type="predicted"/>
<comment type="caution">
    <text evidence="1">The sequence shown here is derived from an EMBL/GenBank/DDBJ whole genome shotgun (WGS) entry which is preliminary data.</text>
</comment>
<dbReference type="AlphaFoldDB" id="X6MGF5"/>
<gene>
    <name evidence="1" type="ORF">RFI_24417</name>
</gene>
<keyword evidence="2" id="KW-1185">Reference proteome</keyword>
<dbReference type="EMBL" id="ASPP01020937">
    <property type="protein sequence ID" value="ETO12959.1"/>
    <property type="molecule type" value="Genomic_DNA"/>
</dbReference>